<dbReference type="GO" id="GO:0005576">
    <property type="term" value="C:extracellular region"/>
    <property type="evidence" value="ECO:0007669"/>
    <property type="project" value="InterPro"/>
</dbReference>
<evidence type="ECO:0000256" key="2">
    <source>
        <dbReference type="SAM" id="MobiDB-lite"/>
    </source>
</evidence>
<dbReference type="SMART" id="SM00495">
    <property type="entry name" value="ChtBD3"/>
    <property type="match status" value="1"/>
</dbReference>
<dbReference type="PANTHER" id="PTHR31649">
    <property type="entry name" value="AGAP009604-PA"/>
    <property type="match status" value="1"/>
</dbReference>
<dbReference type="Pfam" id="PF02839">
    <property type="entry name" value="CBM_5_12"/>
    <property type="match status" value="1"/>
</dbReference>
<dbReference type="Gene3D" id="2.10.10.20">
    <property type="entry name" value="Carbohydrate-binding module superfamily 5/12"/>
    <property type="match status" value="1"/>
</dbReference>
<dbReference type="PANTHER" id="PTHR31649:SF1">
    <property type="entry name" value="FARNESOIC ACID O-METHYL TRANSFERASE DOMAIN-CONTAINING PROTEIN"/>
    <property type="match status" value="1"/>
</dbReference>
<keyword evidence="1" id="KW-0378">Hydrolase</keyword>
<name>A0AAD4QPI7_9AGAM</name>
<feature type="compositionally biased region" description="Basic and acidic residues" evidence="2">
    <location>
        <begin position="53"/>
        <end position="71"/>
    </location>
</feature>
<protein>
    <recommendedName>
        <fullName evidence="3">Chitin-binding type-3 domain-containing protein</fullName>
    </recommendedName>
</protein>
<reference evidence="4" key="1">
    <citation type="journal article" date="2022" name="New Phytol.">
        <title>Evolutionary transition to the ectomycorrhizal habit in the genomes of a hyperdiverse lineage of mushroom-forming fungi.</title>
        <authorList>
            <person name="Looney B."/>
            <person name="Miyauchi S."/>
            <person name="Morin E."/>
            <person name="Drula E."/>
            <person name="Courty P.E."/>
            <person name="Kohler A."/>
            <person name="Kuo A."/>
            <person name="LaButti K."/>
            <person name="Pangilinan J."/>
            <person name="Lipzen A."/>
            <person name="Riley R."/>
            <person name="Andreopoulos W."/>
            <person name="He G."/>
            <person name="Johnson J."/>
            <person name="Nolan M."/>
            <person name="Tritt A."/>
            <person name="Barry K.W."/>
            <person name="Grigoriev I.V."/>
            <person name="Nagy L.G."/>
            <person name="Hibbett D."/>
            <person name="Henrissat B."/>
            <person name="Matheny P.B."/>
            <person name="Labbe J."/>
            <person name="Martin F.M."/>
        </authorList>
    </citation>
    <scope>NUCLEOTIDE SEQUENCE</scope>
    <source>
        <strain evidence="4">BPL690</strain>
    </source>
</reference>
<proteinExistence type="predicted"/>
<sequence length="338" mass="37911">MTVSTWQPGTSYGYGDIVEYDGARYKIIQPHTSQGDWAPPIVPALWGRIPDGEWKDHEPYNPPHDKGDYHSQDVQQPSDYNQHPEQTVDVPHDEQKKKWWDLSGDRKKQLEVGGGLLAGAAALAGGYYAWHEHEKNKKSDDEVSSLLHPLDFYFSSLSKKQALTWGLQGWLRDAQARTEEFRRHGPRAPTTWVLVEGRENIPRSAIEAGRDKDKNPIYIARAYHEDGLQVGKAASVFKQGSVIGYAGRVVELDKFEVLVGDDRAIQWVRFSYQLNLQQLGARPVEGGKEASGAILYIARVGYNGGVHTAKIGEHLPAAHLAFNGTEVLIDDYEVLCYH</sequence>
<evidence type="ECO:0000313" key="4">
    <source>
        <dbReference type="EMBL" id="KAI0305667.1"/>
    </source>
</evidence>
<evidence type="ECO:0000313" key="5">
    <source>
        <dbReference type="Proteomes" id="UP001203297"/>
    </source>
</evidence>
<keyword evidence="5" id="KW-1185">Reference proteome</keyword>
<dbReference type="Pfam" id="PF11901">
    <property type="entry name" value="DM9"/>
    <property type="match status" value="2"/>
</dbReference>
<comment type="caution">
    <text evidence="4">The sequence shown here is derived from an EMBL/GenBank/DDBJ whole genome shotgun (WGS) entry which is preliminary data.</text>
</comment>
<dbReference type="InterPro" id="IPR003610">
    <property type="entry name" value="CBM5/12"/>
</dbReference>
<feature type="domain" description="Chitin-binding type-3" evidence="3">
    <location>
        <begin position="3"/>
        <end position="49"/>
    </location>
</feature>
<dbReference type="GO" id="GO:0005975">
    <property type="term" value="P:carbohydrate metabolic process"/>
    <property type="evidence" value="ECO:0007669"/>
    <property type="project" value="InterPro"/>
</dbReference>
<evidence type="ECO:0000259" key="3">
    <source>
        <dbReference type="SMART" id="SM00495"/>
    </source>
</evidence>
<dbReference type="GO" id="GO:0030246">
    <property type="term" value="F:carbohydrate binding"/>
    <property type="evidence" value="ECO:0007669"/>
    <property type="project" value="InterPro"/>
</dbReference>
<dbReference type="CDD" id="cd12214">
    <property type="entry name" value="ChiA1_BD"/>
    <property type="match status" value="1"/>
</dbReference>
<dbReference type="EMBL" id="WTXG01000005">
    <property type="protein sequence ID" value="KAI0305667.1"/>
    <property type="molecule type" value="Genomic_DNA"/>
</dbReference>
<accession>A0AAD4QPI7</accession>
<dbReference type="GO" id="GO:0004553">
    <property type="term" value="F:hydrolase activity, hydrolyzing O-glycosyl compounds"/>
    <property type="evidence" value="ECO:0007669"/>
    <property type="project" value="InterPro"/>
</dbReference>
<dbReference type="SUPFAM" id="SSF51055">
    <property type="entry name" value="Carbohydrate binding domain"/>
    <property type="match status" value="1"/>
</dbReference>
<dbReference type="InterPro" id="IPR006616">
    <property type="entry name" value="DM9_repeat"/>
</dbReference>
<dbReference type="Proteomes" id="UP001203297">
    <property type="component" value="Unassembled WGS sequence"/>
</dbReference>
<dbReference type="AlphaFoldDB" id="A0AAD4QPI7"/>
<feature type="region of interest" description="Disordered" evidence="2">
    <location>
        <begin position="53"/>
        <end position="96"/>
    </location>
</feature>
<dbReference type="SMART" id="SM00696">
    <property type="entry name" value="DM9"/>
    <property type="match status" value="2"/>
</dbReference>
<organism evidence="4 5">
    <name type="scientific">Multifurca ochricompacta</name>
    <dbReference type="NCBI Taxonomy" id="376703"/>
    <lineage>
        <taxon>Eukaryota</taxon>
        <taxon>Fungi</taxon>
        <taxon>Dikarya</taxon>
        <taxon>Basidiomycota</taxon>
        <taxon>Agaricomycotina</taxon>
        <taxon>Agaricomycetes</taxon>
        <taxon>Russulales</taxon>
        <taxon>Russulaceae</taxon>
        <taxon>Multifurca</taxon>
    </lineage>
</organism>
<evidence type="ECO:0000256" key="1">
    <source>
        <dbReference type="ARBA" id="ARBA00022801"/>
    </source>
</evidence>
<feature type="compositionally biased region" description="Polar residues" evidence="2">
    <location>
        <begin position="72"/>
        <end position="85"/>
    </location>
</feature>
<gene>
    <name evidence="4" type="ORF">B0F90DRAFT_1924052</name>
</gene>
<dbReference type="InterPro" id="IPR036573">
    <property type="entry name" value="CBM_sf_5/12"/>
</dbReference>